<proteinExistence type="inferred from homology"/>
<organism evidence="10 11">
    <name type="scientific">Phocicoccus schoeneichii</name>
    <dbReference type="NCBI Taxonomy" id="1812261"/>
    <lineage>
        <taxon>Bacteria</taxon>
        <taxon>Bacillati</taxon>
        <taxon>Bacillota</taxon>
        <taxon>Bacilli</taxon>
        <taxon>Bacillales</taxon>
        <taxon>Salinicoccaceae</taxon>
        <taxon>Phocicoccus</taxon>
    </lineage>
</organism>
<evidence type="ECO:0000256" key="7">
    <source>
        <dbReference type="ARBA" id="ARBA00022989"/>
    </source>
</evidence>
<keyword evidence="3 9" id="KW-0813">Transport</keyword>
<dbReference type="InterPro" id="IPR004685">
    <property type="entry name" value="Brnchd-chn_aa_trnsp_Livcs"/>
</dbReference>
<comment type="similarity">
    <text evidence="2 9">Belongs to the branched chain amino acid transporter family.</text>
</comment>
<feature type="transmembrane region" description="Helical" evidence="9">
    <location>
        <begin position="37"/>
        <end position="61"/>
    </location>
</feature>
<keyword evidence="7 9" id="KW-1133">Transmembrane helix</keyword>
<comment type="function">
    <text evidence="9">Component of the transport system for branched-chain amino acids.</text>
</comment>
<dbReference type="GO" id="GO:0015820">
    <property type="term" value="P:L-leucine transport"/>
    <property type="evidence" value="ECO:0007669"/>
    <property type="project" value="TreeGrafter"/>
</dbReference>
<evidence type="ECO:0000256" key="3">
    <source>
        <dbReference type="ARBA" id="ARBA00022448"/>
    </source>
</evidence>
<evidence type="ECO:0000256" key="6">
    <source>
        <dbReference type="ARBA" id="ARBA00022970"/>
    </source>
</evidence>
<gene>
    <name evidence="10" type="primary">brnQ_1</name>
    <name evidence="10" type="ORF">JEOSCH030_01337</name>
</gene>
<feature type="transmembrane region" description="Helical" evidence="9">
    <location>
        <begin position="283"/>
        <end position="305"/>
    </location>
</feature>
<keyword evidence="6 9" id="KW-0029">Amino-acid transport</keyword>
<dbReference type="PANTHER" id="PTHR30588">
    <property type="entry name" value="BRANCHED-CHAIN AMINO ACID TRANSPORT SYSTEM 2 CARRIER PROTEIN"/>
    <property type="match status" value="1"/>
</dbReference>
<dbReference type="EMBL" id="CAJEWE010000010">
    <property type="protein sequence ID" value="CAD2077581.1"/>
    <property type="molecule type" value="Genomic_DNA"/>
</dbReference>
<feature type="transmembrane region" description="Helical" evidence="9">
    <location>
        <begin position="147"/>
        <end position="168"/>
    </location>
</feature>
<feature type="transmembrane region" description="Helical" evidence="9">
    <location>
        <begin position="317"/>
        <end position="340"/>
    </location>
</feature>
<evidence type="ECO:0000256" key="8">
    <source>
        <dbReference type="ARBA" id="ARBA00023136"/>
    </source>
</evidence>
<evidence type="ECO:0000313" key="11">
    <source>
        <dbReference type="Proteomes" id="UP000521032"/>
    </source>
</evidence>
<dbReference type="RefSeq" id="WP_186088008.1">
    <property type="nucleotide sequence ID" value="NZ_BMDB01000001.1"/>
</dbReference>
<dbReference type="GO" id="GO:0005304">
    <property type="term" value="F:L-valine transmembrane transporter activity"/>
    <property type="evidence" value="ECO:0007669"/>
    <property type="project" value="TreeGrafter"/>
</dbReference>
<feature type="transmembrane region" description="Helical" evidence="9">
    <location>
        <begin position="193"/>
        <end position="212"/>
    </location>
</feature>
<feature type="transmembrane region" description="Helical" evidence="9">
    <location>
        <begin position="224"/>
        <end position="248"/>
    </location>
</feature>
<evidence type="ECO:0000256" key="1">
    <source>
        <dbReference type="ARBA" id="ARBA00004651"/>
    </source>
</evidence>
<dbReference type="Pfam" id="PF05525">
    <property type="entry name" value="Branch_AA_trans"/>
    <property type="match status" value="1"/>
</dbReference>
<keyword evidence="8 9" id="KW-0472">Membrane</keyword>
<dbReference type="AlphaFoldDB" id="A0A6V7RI81"/>
<feature type="transmembrane region" description="Helical" evidence="9">
    <location>
        <begin position="410"/>
        <end position="430"/>
    </location>
</feature>
<dbReference type="GO" id="GO:0015190">
    <property type="term" value="F:L-leucine transmembrane transporter activity"/>
    <property type="evidence" value="ECO:0007669"/>
    <property type="project" value="TreeGrafter"/>
</dbReference>
<evidence type="ECO:0000256" key="4">
    <source>
        <dbReference type="ARBA" id="ARBA00022475"/>
    </source>
</evidence>
<dbReference type="GO" id="GO:0015818">
    <property type="term" value="P:isoleucine transport"/>
    <property type="evidence" value="ECO:0007669"/>
    <property type="project" value="TreeGrafter"/>
</dbReference>
<comment type="subcellular location">
    <subcellularLocation>
        <location evidence="1 9">Cell membrane</location>
        <topology evidence="1 9">Multi-pass membrane protein</topology>
    </subcellularLocation>
</comment>
<accession>A0A6V7RI81</accession>
<name>A0A6V7RI81_9BACL</name>
<dbReference type="GO" id="GO:0005886">
    <property type="term" value="C:plasma membrane"/>
    <property type="evidence" value="ECO:0007669"/>
    <property type="project" value="UniProtKB-SubCell"/>
</dbReference>
<dbReference type="Proteomes" id="UP000521032">
    <property type="component" value="Unassembled WGS sequence"/>
</dbReference>
<comment type="caution">
    <text evidence="10">The sequence shown here is derived from an EMBL/GenBank/DDBJ whole genome shotgun (WGS) entry which is preliminary data.</text>
</comment>
<feature type="transmembrane region" description="Helical" evidence="9">
    <location>
        <begin position="374"/>
        <end position="390"/>
    </location>
</feature>
<feature type="transmembrane region" description="Helical" evidence="9">
    <location>
        <begin position="346"/>
        <end position="367"/>
    </location>
</feature>
<sequence>MKTKHIFVVGFMLFAMFFGAGNLIFPPALGFASGEYFPLAIIGFVITGVGLPLIGVITGAISKDGYSESLKNISPWFSVVFLVAIFLTIGPFFAIPRTATTAYEMGVIPFINGPSTISLLIFSVVYFVIVFFLSIRPGKIIDSVGKILTPILLITMLLLIFVGIIAYFSNPINPVADTFNNVAPFSTGFTEGYLTMDAIAAIVFSVVVLNAIRGLGITNRRELLFGTIKSAGLAAALLAVIYVALGILGNRVDLGGQSFGDQNPGAFLLTFIANDTLGGFGGYLLGIIVFLACLTTGVGLIVAVSEHFSKLIPKVNYGVWAFIFTFVSFILANQGLSTIIKGSVPVLLILYPIAMTVLVLLIVTYFVKSPRLSLQIPVYVVAVISILTVIERNGYIGSSALSFLQNLPLYSAQFEWIPIMIIGYALGYIIGLKGEKISYT</sequence>
<evidence type="ECO:0000313" key="10">
    <source>
        <dbReference type="EMBL" id="CAD2077581.1"/>
    </source>
</evidence>
<evidence type="ECO:0000256" key="9">
    <source>
        <dbReference type="RuleBase" id="RU362122"/>
    </source>
</evidence>
<protein>
    <recommendedName>
        <fullName evidence="9">Branched-chain amino acid transport system carrier protein</fullName>
    </recommendedName>
</protein>
<dbReference type="PANTHER" id="PTHR30588:SF7">
    <property type="entry name" value="BRANCHED-CHAIN AMINO ACID CARRIER PROTEIN SAOUHSC_01411-RELATED"/>
    <property type="match status" value="1"/>
</dbReference>
<dbReference type="GO" id="GO:0015188">
    <property type="term" value="F:L-isoleucine transmembrane transporter activity"/>
    <property type="evidence" value="ECO:0007669"/>
    <property type="project" value="TreeGrafter"/>
</dbReference>
<evidence type="ECO:0000256" key="5">
    <source>
        <dbReference type="ARBA" id="ARBA00022692"/>
    </source>
</evidence>
<keyword evidence="4" id="KW-1003">Cell membrane</keyword>
<reference evidence="10 11" key="1">
    <citation type="submission" date="2020-07" db="EMBL/GenBank/DDBJ databases">
        <authorList>
            <person name="Criscuolo A."/>
        </authorList>
    </citation>
    <scope>NUCLEOTIDE SEQUENCE [LARGE SCALE GENOMIC DNA]</scope>
    <source>
        <strain evidence="11">CIP 111030</strain>
    </source>
</reference>
<keyword evidence="11" id="KW-1185">Reference proteome</keyword>
<feature type="transmembrane region" description="Helical" evidence="9">
    <location>
        <begin position="7"/>
        <end position="25"/>
    </location>
</feature>
<keyword evidence="5 9" id="KW-0812">Transmembrane</keyword>
<dbReference type="NCBIfam" id="TIGR00796">
    <property type="entry name" value="livcs"/>
    <property type="match status" value="1"/>
</dbReference>
<feature type="transmembrane region" description="Helical" evidence="9">
    <location>
        <begin position="73"/>
        <end position="95"/>
    </location>
</feature>
<evidence type="ECO:0000256" key="2">
    <source>
        <dbReference type="ARBA" id="ARBA00008540"/>
    </source>
</evidence>
<feature type="transmembrane region" description="Helical" evidence="9">
    <location>
        <begin position="115"/>
        <end position="135"/>
    </location>
</feature>